<dbReference type="eggNOG" id="COG0624">
    <property type="taxonomic scope" value="Bacteria"/>
</dbReference>
<evidence type="ECO:0000256" key="1">
    <source>
        <dbReference type="ARBA" id="ARBA00022723"/>
    </source>
</evidence>
<dbReference type="InterPro" id="IPR036264">
    <property type="entry name" value="Bact_exopeptidase_dim_dom"/>
</dbReference>
<dbReference type="InterPro" id="IPR050072">
    <property type="entry name" value="Peptidase_M20A"/>
</dbReference>
<dbReference type="Proteomes" id="UP000000447">
    <property type="component" value="Chromosome"/>
</dbReference>
<dbReference type="AlphaFoldDB" id="B9L041"/>
<dbReference type="RefSeq" id="WP_015921999.1">
    <property type="nucleotide sequence ID" value="NC_011959.1"/>
</dbReference>
<dbReference type="STRING" id="309801.trd_1045"/>
<evidence type="ECO:0000256" key="2">
    <source>
        <dbReference type="ARBA" id="ARBA00022801"/>
    </source>
</evidence>
<protein>
    <submittedName>
        <fullName evidence="4">Deacetylase</fullName>
    </submittedName>
</protein>
<organism evidence="4 5">
    <name type="scientific">Thermomicrobium roseum (strain ATCC 27502 / DSM 5159 / P-2)</name>
    <dbReference type="NCBI Taxonomy" id="309801"/>
    <lineage>
        <taxon>Bacteria</taxon>
        <taxon>Pseudomonadati</taxon>
        <taxon>Thermomicrobiota</taxon>
        <taxon>Thermomicrobia</taxon>
        <taxon>Thermomicrobiales</taxon>
        <taxon>Thermomicrobiaceae</taxon>
        <taxon>Thermomicrobium</taxon>
    </lineage>
</organism>
<keyword evidence="5" id="KW-1185">Reference proteome</keyword>
<dbReference type="PANTHER" id="PTHR43808">
    <property type="entry name" value="ACETYLORNITHINE DEACETYLASE"/>
    <property type="match status" value="1"/>
</dbReference>
<dbReference type="InterPro" id="IPR002933">
    <property type="entry name" value="Peptidase_M20"/>
</dbReference>
<name>B9L041_THERP</name>
<dbReference type="SUPFAM" id="SSF55031">
    <property type="entry name" value="Bacterial exopeptidase dimerisation domain"/>
    <property type="match status" value="1"/>
</dbReference>
<dbReference type="KEGG" id="tro:trd_1045"/>
<dbReference type="InterPro" id="IPR011650">
    <property type="entry name" value="Peptidase_M20_dimer"/>
</dbReference>
<feature type="domain" description="Peptidase M20 dimerisation" evidence="3">
    <location>
        <begin position="185"/>
        <end position="284"/>
    </location>
</feature>
<sequence length="407" mass="43472">MHEVIDPHLRERLWAAGRARRDEMIAFAQQLVQTRSLPGEEQAVAELVLARLRTLGFDEADLDAAGNVVGVLRGSSAGNSVQFNAHLDHVHEGDPAAWRYPPYAGVIADGVLYGRGASDVKGALASQVYGLVLLSDLGLVPAGDCYVTGVVQEEVGGAGAAALCEWLRTDIVVLGEATNLELRRGHRGRVGLEVRFIGRSAHASAPERGVNPLFALGRFLCRLDELPRGSHPELGQSSVAPTLVWTDQSSANVIPGVVTVVLDWRTVPGEDADALRAAVEDLARACAGDEVRVEVTVPRRKLATYRGLAIELPPTRGFVLPTDHPVVTVARSTLNAVLARPVPDAFWRFATDGGHFMAHGMATIGFAPGEERLAHTVDDSIRLADLEAAMVGYAALALTLTRGEEHA</sequence>
<dbReference type="GO" id="GO:0016787">
    <property type="term" value="F:hydrolase activity"/>
    <property type="evidence" value="ECO:0007669"/>
    <property type="project" value="UniProtKB-KW"/>
</dbReference>
<evidence type="ECO:0000313" key="4">
    <source>
        <dbReference type="EMBL" id="ACM05371.1"/>
    </source>
</evidence>
<keyword evidence="1" id="KW-0479">Metal-binding</keyword>
<dbReference type="OrthoDB" id="9792335at2"/>
<evidence type="ECO:0000259" key="3">
    <source>
        <dbReference type="Pfam" id="PF07687"/>
    </source>
</evidence>
<dbReference type="HOGENOM" id="CLU_021802_2_1_0"/>
<keyword evidence="2" id="KW-0378">Hydrolase</keyword>
<gene>
    <name evidence="4" type="ordered locus">trd_1045</name>
</gene>
<dbReference type="Pfam" id="PF01546">
    <property type="entry name" value="Peptidase_M20"/>
    <property type="match status" value="1"/>
</dbReference>
<accession>B9L041</accession>
<dbReference type="EMBL" id="CP001275">
    <property type="protein sequence ID" value="ACM05371.1"/>
    <property type="molecule type" value="Genomic_DNA"/>
</dbReference>
<reference evidence="4 5" key="1">
    <citation type="journal article" date="2009" name="PLoS ONE">
        <title>Complete genome sequence of the aerobic CO-oxidizing thermophile Thermomicrobium roseum.</title>
        <authorList>
            <person name="Wu D."/>
            <person name="Raymond J."/>
            <person name="Wu M."/>
            <person name="Chatterji S."/>
            <person name="Ren Q."/>
            <person name="Graham J.E."/>
            <person name="Bryant D.A."/>
            <person name="Robb F."/>
            <person name="Colman A."/>
            <person name="Tallon L.J."/>
            <person name="Badger J.H."/>
            <person name="Madupu R."/>
            <person name="Ward N.L."/>
            <person name="Eisen J.A."/>
        </authorList>
    </citation>
    <scope>NUCLEOTIDE SEQUENCE [LARGE SCALE GENOMIC DNA]</scope>
    <source>
        <strain evidence="5">ATCC 27502 / DSM 5159 / P-2</strain>
    </source>
</reference>
<dbReference type="SUPFAM" id="SSF53187">
    <property type="entry name" value="Zn-dependent exopeptidases"/>
    <property type="match status" value="1"/>
</dbReference>
<proteinExistence type="predicted"/>
<dbReference type="Pfam" id="PF07687">
    <property type="entry name" value="M20_dimer"/>
    <property type="match status" value="1"/>
</dbReference>
<evidence type="ECO:0000313" key="5">
    <source>
        <dbReference type="Proteomes" id="UP000000447"/>
    </source>
</evidence>
<dbReference type="Gene3D" id="3.40.630.10">
    <property type="entry name" value="Zn peptidases"/>
    <property type="match status" value="2"/>
</dbReference>
<dbReference type="GO" id="GO:0046872">
    <property type="term" value="F:metal ion binding"/>
    <property type="evidence" value="ECO:0007669"/>
    <property type="project" value="UniProtKB-KW"/>
</dbReference>
<dbReference type="Gene3D" id="3.30.70.360">
    <property type="match status" value="1"/>
</dbReference>